<name>A0ABU1S1F3_9FLAO</name>
<protein>
    <submittedName>
        <fullName evidence="1">Uncharacterized protein</fullName>
    </submittedName>
</protein>
<keyword evidence="2" id="KW-1185">Reference proteome</keyword>
<gene>
    <name evidence="1" type="ORF">J2W95_001176</name>
</gene>
<reference evidence="1 2" key="1">
    <citation type="submission" date="2023-07" db="EMBL/GenBank/DDBJ databases">
        <title>Sorghum-associated microbial communities from plants grown in Nebraska, USA.</title>
        <authorList>
            <person name="Schachtman D."/>
        </authorList>
    </citation>
    <scope>NUCLEOTIDE SEQUENCE [LARGE SCALE GENOMIC DNA]</scope>
    <source>
        <strain evidence="1 2">BE124</strain>
    </source>
</reference>
<dbReference type="RefSeq" id="WP_310004892.1">
    <property type="nucleotide sequence ID" value="NZ_JAVDTX010000002.1"/>
</dbReference>
<comment type="caution">
    <text evidence="1">The sequence shown here is derived from an EMBL/GenBank/DDBJ whole genome shotgun (WGS) entry which is preliminary data.</text>
</comment>
<evidence type="ECO:0000313" key="1">
    <source>
        <dbReference type="EMBL" id="MDR6844485.1"/>
    </source>
</evidence>
<sequence length="221" mass="25935">MKTKFHPMLYSTPMVQGILEGIKTKTRRTKGLEKVNINPDEWKFEALCRNPDNEEDKNLHAYFTVKGTETWMYQKCPYNVGDVLWVRENFHYIHDSDTNAFLSYGYKADNNYKGAKWKPSIHMPKVACRIFLKIKSIRVERLNEITEEDAIQEGCSKYGPFGEYKGSIHPNGGAMKYRAYSKASRAFQCIWESINGIESWNKNPFVWVYEFEQIEKPNDFI</sequence>
<accession>A0ABU1S1F3</accession>
<evidence type="ECO:0000313" key="2">
    <source>
        <dbReference type="Proteomes" id="UP001261871"/>
    </source>
</evidence>
<organism evidence="1 2">
    <name type="scientific">Flavobacterium granuli</name>
    <dbReference type="NCBI Taxonomy" id="280093"/>
    <lineage>
        <taxon>Bacteria</taxon>
        <taxon>Pseudomonadati</taxon>
        <taxon>Bacteroidota</taxon>
        <taxon>Flavobacteriia</taxon>
        <taxon>Flavobacteriales</taxon>
        <taxon>Flavobacteriaceae</taxon>
        <taxon>Flavobacterium</taxon>
    </lineage>
</organism>
<proteinExistence type="predicted"/>
<dbReference type="EMBL" id="JAVDTX010000002">
    <property type="protein sequence ID" value="MDR6844485.1"/>
    <property type="molecule type" value="Genomic_DNA"/>
</dbReference>
<dbReference type="Proteomes" id="UP001261871">
    <property type="component" value="Unassembled WGS sequence"/>
</dbReference>